<evidence type="ECO:0000259" key="1">
    <source>
        <dbReference type="SMART" id="SM00849"/>
    </source>
</evidence>
<dbReference type="Pfam" id="PF12706">
    <property type="entry name" value="Lactamase_B_2"/>
    <property type="match status" value="1"/>
</dbReference>
<dbReference type="EMBL" id="PIDS01000008">
    <property type="protein sequence ID" value="PLL44392.1"/>
    <property type="molecule type" value="Genomic_DNA"/>
</dbReference>
<comment type="caution">
    <text evidence="2">The sequence shown here is derived from an EMBL/GenBank/DDBJ whole genome shotgun (WGS) entry which is preliminary data.</text>
</comment>
<sequence length="284" mass="32033">MAYKLRAQPVLRAEIETTNVPYGLLAIWSLGQAGFVLKNSASDILVIDPYLTRAIEINNPGTEFARAFDPVLQPEDIAGADAVLISHHHDDHMDLATLQALSVVNRTMPFYIPPVDAVALNESFPHLEGNIQQAKTGEEFNVGNFRIRPIASAHSEYEKNEQGYDRYLGYLITTDDITFYHSGDTLVTEELEKELSMIKPDIAALPINGGDYSREKRGIIPNMGFRDAVDLYQHIQSDIMLPFHYDMFTCNTDNPSYFVDYLLSAYPGSKFHMMAPGERFIYMK</sequence>
<accession>A0A2J4RM82</accession>
<dbReference type="RefSeq" id="WP_021553356.1">
    <property type="nucleotide sequence ID" value="NZ_JBOIPT010000029.1"/>
</dbReference>
<evidence type="ECO:0000313" key="2">
    <source>
        <dbReference type="EMBL" id="PLL44392.1"/>
    </source>
</evidence>
<feature type="domain" description="Metallo-beta-lactamase" evidence="1">
    <location>
        <begin position="31"/>
        <end position="244"/>
    </location>
</feature>
<proteinExistence type="predicted"/>
<dbReference type="InterPro" id="IPR050114">
    <property type="entry name" value="UPF0173_UPF0282_UlaG_hydrolase"/>
</dbReference>
<protein>
    <submittedName>
        <fullName evidence="2">MBL fold metallo-hydrolase</fullName>
    </submittedName>
</protein>
<dbReference type="Proteomes" id="UP000234505">
    <property type="component" value="Unassembled WGS sequence"/>
</dbReference>
<reference evidence="2 3" key="1">
    <citation type="submission" date="2017-11" db="EMBL/GenBank/DDBJ databases">
        <authorList>
            <person name="Han C.G."/>
        </authorList>
    </citation>
    <scope>NUCLEOTIDE SEQUENCE [LARGE SCALE GENOMIC DNA]</scope>
    <source>
        <strain evidence="2 3">A11</strain>
    </source>
</reference>
<organism evidence="2 3">
    <name type="scientific">Klebsiella michiganensis</name>
    <dbReference type="NCBI Taxonomy" id="1134687"/>
    <lineage>
        <taxon>Bacteria</taxon>
        <taxon>Pseudomonadati</taxon>
        <taxon>Pseudomonadota</taxon>
        <taxon>Gammaproteobacteria</taxon>
        <taxon>Enterobacterales</taxon>
        <taxon>Enterobacteriaceae</taxon>
        <taxon>Klebsiella/Raoultella group</taxon>
        <taxon>Klebsiella</taxon>
    </lineage>
</organism>
<dbReference type="PANTHER" id="PTHR43546">
    <property type="entry name" value="UPF0173 METAL-DEPENDENT HYDROLASE MJ1163-RELATED"/>
    <property type="match status" value="1"/>
</dbReference>
<dbReference type="SMART" id="SM00849">
    <property type="entry name" value="Lactamase_B"/>
    <property type="match status" value="1"/>
</dbReference>
<dbReference type="SUPFAM" id="SSF56281">
    <property type="entry name" value="Metallo-hydrolase/oxidoreductase"/>
    <property type="match status" value="1"/>
</dbReference>
<name>A0A2J4RM82_9ENTR</name>
<keyword evidence="2" id="KW-0378">Hydrolase</keyword>
<gene>
    <name evidence="2" type="ORF">CWN50_00805</name>
</gene>
<dbReference type="Gene3D" id="3.60.15.10">
    <property type="entry name" value="Ribonuclease Z/Hydroxyacylglutathione hydrolase-like"/>
    <property type="match status" value="1"/>
</dbReference>
<dbReference type="InterPro" id="IPR036866">
    <property type="entry name" value="RibonucZ/Hydroxyglut_hydro"/>
</dbReference>
<evidence type="ECO:0000313" key="3">
    <source>
        <dbReference type="Proteomes" id="UP000234505"/>
    </source>
</evidence>
<dbReference type="InterPro" id="IPR001279">
    <property type="entry name" value="Metallo-B-lactamas"/>
</dbReference>
<dbReference type="AlphaFoldDB" id="A0A2J4RM82"/>
<reference evidence="2 3" key="2">
    <citation type="submission" date="2018-01" db="EMBL/GenBank/DDBJ databases">
        <title>Genomic study of Klebsiella pneumoniae.</title>
        <authorList>
            <person name="Yang Y."/>
            <person name="Bicalho R."/>
        </authorList>
    </citation>
    <scope>NUCLEOTIDE SEQUENCE [LARGE SCALE GENOMIC DNA]</scope>
    <source>
        <strain evidence="2 3">A11</strain>
    </source>
</reference>
<dbReference type="GO" id="GO:0016787">
    <property type="term" value="F:hydrolase activity"/>
    <property type="evidence" value="ECO:0007669"/>
    <property type="project" value="UniProtKB-KW"/>
</dbReference>